<accession>A0ABQ9YDW6</accession>
<proteinExistence type="predicted"/>
<name>A0ABQ9YDW6_9EUKA</name>
<gene>
    <name evidence="1" type="ORF">BLNAU_3020</name>
</gene>
<dbReference type="EMBL" id="JARBJD010000013">
    <property type="protein sequence ID" value="KAK2961964.1"/>
    <property type="molecule type" value="Genomic_DNA"/>
</dbReference>
<protein>
    <submittedName>
        <fullName evidence="1">Uncharacterized protein</fullName>
    </submittedName>
</protein>
<evidence type="ECO:0000313" key="1">
    <source>
        <dbReference type="EMBL" id="KAK2961964.1"/>
    </source>
</evidence>
<organism evidence="1 2">
    <name type="scientific">Blattamonas nauphoetae</name>
    <dbReference type="NCBI Taxonomy" id="2049346"/>
    <lineage>
        <taxon>Eukaryota</taxon>
        <taxon>Metamonada</taxon>
        <taxon>Preaxostyla</taxon>
        <taxon>Oxymonadida</taxon>
        <taxon>Blattamonas</taxon>
    </lineage>
</organism>
<reference evidence="1 2" key="1">
    <citation type="journal article" date="2022" name="bioRxiv">
        <title>Genomics of Preaxostyla Flagellates Illuminates Evolutionary Transitions and the Path Towards Mitochondrial Loss.</title>
        <authorList>
            <person name="Novak L.V.F."/>
            <person name="Treitli S.C."/>
            <person name="Pyrih J."/>
            <person name="Halakuc P."/>
            <person name="Pipaliya S.V."/>
            <person name="Vacek V."/>
            <person name="Brzon O."/>
            <person name="Soukal P."/>
            <person name="Eme L."/>
            <person name="Dacks J.B."/>
            <person name="Karnkowska A."/>
            <person name="Elias M."/>
            <person name="Hampl V."/>
        </authorList>
    </citation>
    <scope>NUCLEOTIDE SEQUENCE [LARGE SCALE GENOMIC DNA]</scope>
    <source>
        <strain evidence="1">NAU3</strain>
        <tissue evidence="1">Gut</tissue>
    </source>
</reference>
<sequence>MDQFKHNIICAIVLCFAAHNEPLPYSIHDAIIHLNSTNLRHSLIPHLLSILVPSKHEIIRFLSSFPADVVIEKELSIMFLLFDENSGRELITLLDLFARCEFLAFLHPFILRGLGSALLHYQMKGVPASHLQASNFILLDRFLSASFENTIQLFLLFPSAQIVDFSLTILHYLDQAVLFEVFNEHERSPSLALITTLASHSLHTASVASLHRWFLVLHQLHLNPNRTTDDFQSVFGEVNQYLWSLHDKWNVADLGDESIELFLMSVHTELCFDENDFSILNNGTERKRICRDVPPALVSPIPARRNAALVLLSKVCERANCGMVVDMCRFGVVECVIAGVDVSSSLEEYEMGISILGSILRTLTLCFNRRDDLA</sequence>
<keyword evidence="2" id="KW-1185">Reference proteome</keyword>
<dbReference type="Proteomes" id="UP001281761">
    <property type="component" value="Unassembled WGS sequence"/>
</dbReference>
<comment type="caution">
    <text evidence="1">The sequence shown here is derived from an EMBL/GenBank/DDBJ whole genome shotgun (WGS) entry which is preliminary data.</text>
</comment>
<evidence type="ECO:0000313" key="2">
    <source>
        <dbReference type="Proteomes" id="UP001281761"/>
    </source>
</evidence>